<reference evidence="1" key="1">
    <citation type="submission" date="2018-05" db="EMBL/GenBank/DDBJ databases">
        <authorList>
            <person name="Lanie J.A."/>
            <person name="Ng W.-L."/>
            <person name="Kazmierczak K.M."/>
            <person name="Andrzejewski T.M."/>
            <person name="Davidsen T.M."/>
            <person name="Wayne K.J."/>
            <person name="Tettelin H."/>
            <person name="Glass J.I."/>
            <person name="Rusch D."/>
            <person name="Podicherti R."/>
            <person name="Tsui H.-C.T."/>
            <person name="Winkler M.E."/>
        </authorList>
    </citation>
    <scope>NUCLEOTIDE SEQUENCE</scope>
</reference>
<proteinExistence type="predicted"/>
<dbReference type="AlphaFoldDB" id="A0A383CVN4"/>
<accession>A0A383CVN4</accession>
<evidence type="ECO:0008006" key="2">
    <source>
        <dbReference type="Google" id="ProtNLM"/>
    </source>
</evidence>
<feature type="non-terminal residue" evidence="1">
    <location>
        <position position="1"/>
    </location>
</feature>
<name>A0A383CVN4_9ZZZZ</name>
<sequence>ALTPDLPKSNESTSDKLGGTICAGSMVPAWETIYEKAVTESDKAKREASAFEFFDETRDNAIAVGVNEQPALNVFDGSKIGNWPIPPQMCIGGCEWFNLEEIEWK</sequence>
<dbReference type="EMBL" id="UINC01211880">
    <property type="protein sequence ID" value="SVE35965.1"/>
    <property type="molecule type" value="Genomic_DNA"/>
</dbReference>
<protein>
    <recommendedName>
        <fullName evidence="2">Solute-binding protein family 5 domain-containing protein</fullName>
    </recommendedName>
</protein>
<organism evidence="1">
    <name type="scientific">marine metagenome</name>
    <dbReference type="NCBI Taxonomy" id="408172"/>
    <lineage>
        <taxon>unclassified sequences</taxon>
        <taxon>metagenomes</taxon>
        <taxon>ecological metagenomes</taxon>
    </lineage>
</organism>
<gene>
    <name evidence="1" type="ORF">METZ01_LOCUS488819</name>
</gene>
<evidence type="ECO:0000313" key="1">
    <source>
        <dbReference type="EMBL" id="SVE35965.1"/>
    </source>
</evidence>